<protein>
    <submittedName>
        <fullName evidence="2">Crp/Fnr family transcriptional regulator</fullName>
    </submittedName>
</protein>
<dbReference type="EMBL" id="JACVDC010000085">
    <property type="protein sequence ID" value="MBC9798018.1"/>
    <property type="molecule type" value="Genomic_DNA"/>
</dbReference>
<dbReference type="SUPFAM" id="SSF51206">
    <property type="entry name" value="cAMP-binding domain-like"/>
    <property type="match status" value="1"/>
</dbReference>
<gene>
    <name evidence="2" type="ORF">IBL28_18750</name>
</gene>
<name>A0A926JVM1_9FLAO</name>
<accession>A0A926JVM1</accession>
<comment type="caution">
    <text evidence="2">The sequence shown here is derived from an EMBL/GenBank/DDBJ whole genome shotgun (WGS) entry which is preliminary data.</text>
</comment>
<dbReference type="PROSITE" id="PS50042">
    <property type="entry name" value="CNMP_BINDING_3"/>
    <property type="match status" value="1"/>
</dbReference>
<evidence type="ECO:0000259" key="1">
    <source>
        <dbReference type="PROSITE" id="PS50042"/>
    </source>
</evidence>
<organism evidence="2 3">
    <name type="scientific">Sinomicrobium weinanense</name>
    <dbReference type="NCBI Taxonomy" id="2842200"/>
    <lineage>
        <taxon>Bacteria</taxon>
        <taxon>Pseudomonadati</taxon>
        <taxon>Bacteroidota</taxon>
        <taxon>Flavobacteriia</taxon>
        <taxon>Flavobacteriales</taxon>
        <taxon>Flavobacteriaceae</taxon>
        <taxon>Sinomicrobium</taxon>
    </lineage>
</organism>
<dbReference type="Gene3D" id="2.60.120.10">
    <property type="entry name" value="Jelly Rolls"/>
    <property type="match status" value="1"/>
</dbReference>
<dbReference type="CDD" id="cd00038">
    <property type="entry name" value="CAP_ED"/>
    <property type="match status" value="1"/>
</dbReference>
<keyword evidence="3" id="KW-1185">Reference proteome</keyword>
<dbReference type="AlphaFoldDB" id="A0A926JVM1"/>
<dbReference type="InterPro" id="IPR018490">
    <property type="entry name" value="cNMP-bd_dom_sf"/>
</dbReference>
<evidence type="ECO:0000313" key="2">
    <source>
        <dbReference type="EMBL" id="MBC9798018.1"/>
    </source>
</evidence>
<dbReference type="Pfam" id="PF00027">
    <property type="entry name" value="cNMP_binding"/>
    <property type="match status" value="1"/>
</dbReference>
<dbReference type="Proteomes" id="UP000653730">
    <property type="component" value="Unassembled WGS sequence"/>
</dbReference>
<proteinExistence type="predicted"/>
<dbReference type="RefSeq" id="WP_187967144.1">
    <property type="nucleotide sequence ID" value="NZ_JACVDC010000085.1"/>
</dbReference>
<evidence type="ECO:0000313" key="3">
    <source>
        <dbReference type="Proteomes" id="UP000653730"/>
    </source>
</evidence>
<feature type="domain" description="Cyclic nucleotide-binding" evidence="1">
    <location>
        <begin position="14"/>
        <end position="114"/>
    </location>
</feature>
<sequence length="187" mass="22055">MTDFLQRHIGEHIDLNDEEFHTVSKFFNSVKIRKRQFLIQENQSVDTMYLVKTGLLKSSLIDEIGKEHILQFANENWWISDFASFFKGEKSTVAVEVIEDAELFSITINDLEQLCKVMPKMEHFFRVKSNFGYVALQKRILSLMSHTAKERYDEFCLMYPNIFSRVPKRLIANYLGVTRETLSRLQM</sequence>
<dbReference type="InterPro" id="IPR000595">
    <property type="entry name" value="cNMP-bd_dom"/>
</dbReference>
<dbReference type="InterPro" id="IPR014710">
    <property type="entry name" value="RmlC-like_jellyroll"/>
</dbReference>
<reference evidence="2 3" key="1">
    <citation type="submission" date="2020-09" db="EMBL/GenBank/DDBJ databases">
        <title>Sinomicrobium weinanense sp. nov., a halophilic bacteria isolated from saline-alkali soil.</title>
        <authorList>
            <person name="Wu P."/>
            <person name="Ren H."/>
            <person name="Mei Y."/>
            <person name="Liang Y."/>
            <person name="Chen Z."/>
        </authorList>
    </citation>
    <scope>NUCLEOTIDE SEQUENCE [LARGE SCALE GENOMIC DNA]</scope>
    <source>
        <strain evidence="2 3">FJxs</strain>
    </source>
</reference>